<protein>
    <submittedName>
        <fullName evidence="1">Uncharacterized protein</fullName>
    </submittedName>
</protein>
<dbReference type="AlphaFoldDB" id="A0A9N7VCM8"/>
<gene>
    <name evidence="1" type="ORF">PLEPLA_LOCUS34590</name>
</gene>
<comment type="caution">
    <text evidence="1">The sequence shown here is derived from an EMBL/GenBank/DDBJ whole genome shotgun (WGS) entry which is preliminary data.</text>
</comment>
<reference evidence="1" key="1">
    <citation type="submission" date="2020-03" db="EMBL/GenBank/DDBJ databases">
        <authorList>
            <person name="Weist P."/>
        </authorList>
    </citation>
    <scope>NUCLEOTIDE SEQUENCE</scope>
</reference>
<organism evidence="1 2">
    <name type="scientific">Pleuronectes platessa</name>
    <name type="common">European plaice</name>
    <dbReference type="NCBI Taxonomy" id="8262"/>
    <lineage>
        <taxon>Eukaryota</taxon>
        <taxon>Metazoa</taxon>
        <taxon>Chordata</taxon>
        <taxon>Craniata</taxon>
        <taxon>Vertebrata</taxon>
        <taxon>Euteleostomi</taxon>
        <taxon>Actinopterygii</taxon>
        <taxon>Neopterygii</taxon>
        <taxon>Teleostei</taxon>
        <taxon>Neoteleostei</taxon>
        <taxon>Acanthomorphata</taxon>
        <taxon>Carangaria</taxon>
        <taxon>Pleuronectiformes</taxon>
        <taxon>Pleuronectoidei</taxon>
        <taxon>Pleuronectidae</taxon>
        <taxon>Pleuronectes</taxon>
    </lineage>
</organism>
<name>A0A9N7VCM8_PLEPL</name>
<evidence type="ECO:0000313" key="1">
    <source>
        <dbReference type="EMBL" id="CAB1446872.1"/>
    </source>
</evidence>
<sequence length="137" mass="15060">MTDESICDEVEKKQQTKNPIKNSATLGIPLALCSTRNLKEYDCTPLSGPPTAQRGPHNPPQLFTLLRWPLTQGDVSVRNRCEGLSVDGGSEADWIKGSQLFGLLGWRNWHLSAVMQGQECQCDRAALAALPLTASRR</sequence>
<accession>A0A9N7VCM8</accession>
<dbReference type="Proteomes" id="UP001153269">
    <property type="component" value="Unassembled WGS sequence"/>
</dbReference>
<proteinExistence type="predicted"/>
<keyword evidence="2" id="KW-1185">Reference proteome</keyword>
<dbReference type="EMBL" id="CADEAL010003928">
    <property type="protein sequence ID" value="CAB1446872.1"/>
    <property type="molecule type" value="Genomic_DNA"/>
</dbReference>
<evidence type="ECO:0000313" key="2">
    <source>
        <dbReference type="Proteomes" id="UP001153269"/>
    </source>
</evidence>